<proteinExistence type="predicted"/>
<evidence type="ECO:0000256" key="2">
    <source>
        <dbReference type="ARBA" id="ARBA00022692"/>
    </source>
</evidence>
<evidence type="ECO:0000256" key="4">
    <source>
        <dbReference type="ARBA" id="ARBA00023136"/>
    </source>
</evidence>
<dbReference type="Proteomes" id="UP000317010">
    <property type="component" value="Unassembled WGS sequence"/>
</dbReference>
<dbReference type="PANTHER" id="PTHR43027">
    <property type="entry name" value="DOXORUBICIN RESISTANCE ABC TRANSPORTER PERMEASE PROTEIN DRRC-RELATED"/>
    <property type="match status" value="1"/>
</dbReference>
<sequence length="380" mass="41854">MHSILKSSFFVAMSQSLNQVRAAFTLSRYSLLAMFRSPTSIVFSLLFPIIFITVFGSINPGKPLVMKLALVEGSDTSNVVLKAIKAISNISVVTGLSTAQLKEDLDKGRITALLNITADEKPELIRHYTVHLQAAGASGESVGMLETEINAAIGDLNQKAFPSNLSVASVEVIKTKGRVYKSIDFILPGQLGFSLLMAGVYGSSFLLFSLRKNLVLKRLRVAPVKRRTIIAGEMLSHLFFHVVSFIIMVMLGFFVFDFTLVNGFATLVEMLFFSLFGLFIFMGIGFIISGVVQNENSIAPIANTIVLPQILLCGLFFPIENYPHWLQQFCDILPLTLFVDGLRKIAFEGTHLVQLPLTIGGLIVWTFVIGSISVKSFKWE</sequence>
<dbReference type="PANTHER" id="PTHR43027:SF1">
    <property type="entry name" value="DOXORUBICIN RESISTANCE ABC TRANSPORTER PERMEASE PROTEIN DRRC-RELATED"/>
    <property type="match status" value="1"/>
</dbReference>
<keyword evidence="8" id="KW-1185">Reference proteome</keyword>
<keyword evidence="4 5" id="KW-0472">Membrane</keyword>
<feature type="transmembrane region" description="Helical" evidence="5">
    <location>
        <begin position="298"/>
        <end position="319"/>
    </location>
</feature>
<dbReference type="AlphaFoldDB" id="A0A562TLJ7"/>
<organism evidence="7 8">
    <name type="scientific">Mucilaginibacter frigoritolerans</name>
    <dbReference type="NCBI Taxonomy" id="652788"/>
    <lineage>
        <taxon>Bacteria</taxon>
        <taxon>Pseudomonadati</taxon>
        <taxon>Bacteroidota</taxon>
        <taxon>Sphingobacteriia</taxon>
        <taxon>Sphingobacteriales</taxon>
        <taxon>Sphingobacteriaceae</taxon>
        <taxon>Mucilaginibacter</taxon>
    </lineage>
</organism>
<dbReference type="PROSITE" id="PS51012">
    <property type="entry name" value="ABC_TM2"/>
    <property type="match status" value="1"/>
</dbReference>
<feature type="transmembrane region" description="Helical" evidence="5">
    <location>
        <begin position="352"/>
        <end position="374"/>
    </location>
</feature>
<evidence type="ECO:0000256" key="5">
    <source>
        <dbReference type="SAM" id="Phobius"/>
    </source>
</evidence>
<comment type="subcellular location">
    <subcellularLocation>
        <location evidence="1">Membrane</location>
        <topology evidence="1">Multi-pass membrane protein</topology>
    </subcellularLocation>
</comment>
<dbReference type="InterPro" id="IPR047817">
    <property type="entry name" value="ABC2_TM_bact-type"/>
</dbReference>
<gene>
    <name evidence="7" type="ORF">JN11_04773</name>
</gene>
<evidence type="ECO:0000256" key="3">
    <source>
        <dbReference type="ARBA" id="ARBA00022989"/>
    </source>
</evidence>
<keyword evidence="2 5" id="KW-0812">Transmembrane</keyword>
<evidence type="ECO:0000313" key="8">
    <source>
        <dbReference type="Proteomes" id="UP000317010"/>
    </source>
</evidence>
<name>A0A562TLJ7_9SPHI</name>
<feature type="transmembrane region" description="Helical" evidence="5">
    <location>
        <begin position="238"/>
        <end position="258"/>
    </location>
</feature>
<keyword evidence="3 5" id="KW-1133">Transmembrane helix</keyword>
<evidence type="ECO:0000259" key="6">
    <source>
        <dbReference type="PROSITE" id="PS51012"/>
    </source>
</evidence>
<dbReference type="Pfam" id="PF12698">
    <property type="entry name" value="ABC2_membrane_3"/>
    <property type="match status" value="1"/>
</dbReference>
<evidence type="ECO:0000256" key="1">
    <source>
        <dbReference type="ARBA" id="ARBA00004141"/>
    </source>
</evidence>
<dbReference type="InterPro" id="IPR052902">
    <property type="entry name" value="ABC-2_transporter"/>
</dbReference>
<protein>
    <submittedName>
        <fullName evidence="7">ABC-2 type transport system permease protein</fullName>
    </submittedName>
</protein>
<evidence type="ECO:0000313" key="7">
    <source>
        <dbReference type="EMBL" id="TWI94382.1"/>
    </source>
</evidence>
<feature type="transmembrane region" description="Helical" evidence="5">
    <location>
        <begin position="270"/>
        <end position="292"/>
    </location>
</feature>
<dbReference type="GO" id="GO:0016020">
    <property type="term" value="C:membrane"/>
    <property type="evidence" value="ECO:0007669"/>
    <property type="project" value="UniProtKB-SubCell"/>
</dbReference>
<comment type="caution">
    <text evidence="7">The sequence shown here is derived from an EMBL/GenBank/DDBJ whole genome shotgun (WGS) entry which is preliminary data.</text>
</comment>
<feature type="transmembrane region" description="Helical" evidence="5">
    <location>
        <begin position="38"/>
        <end position="58"/>
    </location>
</feature>
<accession>A0A562TLJ7</accession>
<reference evidence="7 8" key="1">
    <citation type="submission" date="2019-07" db="EMBL/GenBank/DDBJ databases">
        <title>Genomic Encyclopedia of Archaeal and Bacterial Type Strains, Phase II (KMG-II): from individual species to whole genera.</title>
        <authorList>
            <person name="Goeker M."/>
        </authorList>
    </citation>
    <scope>NUCLEOTIDE SEQUENCE [LARGE SCALE GENOMIC DNA]</scope>
    <source>
        <strain evidence="7 8">ATCC BAA-1854</strain>
    </source>
</reference>
<dbReference type="InterPro" id="IPR013525">
    <property type="entry name" value="ABC2_TM"/>
</dbReference>
<dbReference type="EMBL" id="VLLI01000020">
    <property type="protein sequence ID" value="TWI94382.1"/>
    <property type="molecule type" value="Genomic_DNA"/>
</dbReference>
<dbReference type="GO" id="GO:0140359">
    <property type="term" value="F:ABC-type transporter activity"/>
    <property type="evidence" value="ECO:0007669"/>
    <property type="project" value="InterPro"/>
</dbReference>
<feature type="domain" description="ABC transmembrane type-2" evidence="6">
    <location>
        <begin position="142"/>
        <end position="380"/>
    </location>
</feature>
<feature type="transmembrane region" description="Helical" evidence="5">
    <location>
        <begin position="185"/>
        <end position="210"/>
    </location>
</feature>